<evidence type="ECO:0000259" key="1">
    <source>
        <dbReference type="Pfam" id="PF00534"/>
    </source>
</evidence>
<dbReference type="EMBL" id="QBKN01000034">
    <property type="protein sequence ID" value="PTX40352.1"/>
    <property type="molecule type" value="Genomic_DNA"/>
</dbReference>
<reference evidence="3 4" key="1">
    <citation type="submission" date="2018-04" db="EMBL/GenBank/DDBJ databases">
        <title>Genomic Encyclopedia of Archaeal and Bacterial Type Strains, Phase II (KMG-II): from individual species to whole genera.</title>
        <authorList>
            <person name="Goeker M."/>
        </authorList>
    </citation>
    <scope>NUCLEOTIDE SEQUENCE [LARGE SCALE GENOMIC DNA]</scope>
    <source>
        <strain evidence="3 4">DSM 29329</strain>
    </source>
</reference>
<dbReference type="InterPro" id="IPR028098">
    <property type="entry name" value="Glyco_trans_4-like_N"/>
</dbReference>
<keyword evidence="3" id="KW-0808">Transferase</keyword>
<dbReference type="PANTHER" id="PTHR45947:SF3">
    <property type="entry name" value="SULFOQUINOVOSYL TRANSFERASE SQD2"/>
    <property type="match status" value="1"/>
</dbReference>
<dbReference type="PANTHER" id="PTHR45947">
    <property type="entry name" value="SULFOQUINOVOSYL TRANSFERASE SQD2"/>
    <property type="match status" value="1"/>
</dbReference>
<dbReference type="Gene3D" id="3.40.50.2000">
    <property type="entry name" value="Glycogen Phosphorylase B"/>
    <property type="match status" value="2"/>
</dbReference>
<dbReference type="Pfam" id="PF13579">
    <property type="entry name" value="Glyco_trans_4_4"/>
    <property type="match status" value="1"/>
</dbReference>
<gene>
    <name evidence="3" type="ORF">C8N44_1347</name>
</gene>
<name>A0A2T6A995_9RHOB</name>
<evidence type="ECO:0000313" key="4">
    <source>
        <dbReference type="Proteomes" id="UP000244069"/>
    </source>
</evidence>
<evidence type="ECO:0000259" key="2">
    <source>
        <dbReference type="Pfam" id="PF13579"/>
    </source>
</evidence>
<dbReference type="RefSeq" id="WP_107978519.1">
    <property type="nucleotide sequence ID" value="NZ_BMEZ01000033.1"/>
</dbReference>
<dbReference type="SUPFAM" id="SSF53756">
    <property type="entry name" value="UDP-Glycosyltransferase/glycogen phosphorylase"/>
    <property type="match status" value="1"/>
</dbReference>
<proteinExistence type="predicted"/>
<dbReference type="InterPro" id="IPR001296">
    <property type="entry name" value="Glyco_trans_1"/>
</dbReference>
<dbReference type="Pfam" id="PF00534">
    <property type="entry name" value="Glycos_transf_1"/>
    <property type="match status" value="1"/>
</dbReference>
<feature type="domain" description="Glycosyl transferase family 1" evidence="1">
    <location>
        <begin position="223"/>
        <end position="385"/>
    </location>
</feature>
<feature type="domain" description="Glycosyltransferase subfamily 4-like N-terminal" evidence="2">
    <location>
        <begin position="19"/>
        <end position="202"/>
    </location>
</feature>
<dbReference type="Proteomes" id="UP000244069">
    <property type="component" value="Unassembled WGS sequence"/>
</dbReference>
<dbReference type="InterPro" id="IPR050194">
    <property type="entry name" value="Glycosyltransferase_grp1"/>
</dbReference>
<dbReference type="NCBIfam" id="NF007640">
    <property type="entry name" value="PRK10307.1"/>
    <property type="match status" value="1"/>
</dbReference>
<dbReference type="AlphaFoldDB" id="A0A2T6A995"/>
<evidence type="ECO:0000313" key="3">
    <source>
        <dbReference type="EMBL" id="PTX40352.1"/>
    </source>
</evidence>
<dbReference type="OrthoDB" id="9787293at2"/>
<dbReference type="CDD" id="cd03794">
    <property type="entry name" value="GT4_WbuB-like"/>
    <property type="match status" value="1"/>
</dbReference>
<comment type="caution">
    <text evidence="3">The sequence shown here is derived from an EMBL/GenBank/DDBJ whole genome shotgun (WGS) entry which is preliminary data.</text>
</comment>
<accession>A0A2T6A995</accession>
<organism evidence="3 4">
    <name type="scientific">Allosediminivita pacifica</name>
    <dbReference type="NCBI Taxonomy" id="1267769"/>
    <lineage>
        <taxon>Bacteria</taxon>
        <taxon>Pseudomonadati</taxon>
        <taxon>Pseudomonadota</taxon>
        <taxon>Alphaproteobacteria</taxon>
        <taxon>Rhodobacterales</taxon>
        <taxon>Paracoccaceae</taxon>
        <taxon>Allosediminivita</taxon>
    </lineage>
</organism>
<keyword evidence="4" id="KW-1185">Reference proteome</keyword>
<protein>
    <submittedName>
        <fullName evidence="3">Colanic acid biosynthesis glycosyl transferase WcaI</fullName>
    </submittedName>
</protein>
<dbReference type="GO" id="GO:0016758">
    <property type="term" value="F:hexosyltransferase activity"/>
    <property type="evidence" value="ECO:0007669"/>
    <property type="project" value="TreeGrafter"/>
</dbReference>
<sequence length="423" mass="46835">MRLLVICINYAPEIISTGLYTTGLAEYMQQDGVETDVITALPYYPAWKTFEGWRRPFWKSRLSENGVRIVHCPIYVPRNPTGARRILHYISFALSALPIGLWKGLRRRPDVVVMVAPSLIAFPVALGAARLAGGASWLHIQDYEVEAAFATGLLSEKGRVGRAAKAFEKWVLGRFDRTSSISEPMLDKLRDKGVSEESIYELRNWANLEKVTPLTAPSPLKDELGIKTRYVALYSGNLANKQGLELLPQMARHLRHREDLTIAICGDGPMRAPLQEMARDLPMIRFFPLQPIEKLSDLLGMADVHLLPQIAGAADLVLPSKLTNMLASGRPMIATTTADTALGREVEGVGRLVPPGDPTAMAKALEELLDAPEERRCLGAAARQRAIERWDMTAILSRLRNEFETLSGIPAEAECSLDSSRKT</sequence>